<dbReference type="PANTHER" id="PTHR33053:SF26">
    <property type="entry name" value="TRANSPOSASE DOMAIN-CONTAINING PROTEIN"/>
    <property type="match status" value="1"/>
</dbReference>
<reference evidence="3" key="1">
    <citation type="submission" date="2019-08" db="EMBL/GenBank/DDBJ databases">
        <title>The improved chromosome-level genome for the pearl oyster Pinctada fucata martensii using PacBio sequencing and Hi-C.</title>
        <authorList>
            <person name="Zheng Z."/>
        </authorList>
    </citation>
    <scope>NUCLEOTIDE SEQUENCE</scope>
    <source>
        <strain evidence="3">ZZ-2019</strain>
        <tissue evidence="3">Adductor muscle</tissue>
    </source>
</reference>
<name>A0AA88YW44_PINIB</name>
<evidence type="ECO:0000259" key="2">
    <source>
        <dbReference type="Pfam" id="PF00685"/>
    </source>
</evidence>
<feature type="compositionally biased region" description="Basic and acidic residues" evidence="1">
    <location>
        <begin position="761"/>
        <end position="772"/>
    </location>
</feature>
<proteinExistence type="predicted"/>
<dbReference type="Proteomes" id="UP001186944">
    <property type="component" value="Unassembled WGS sequence"/>
</dbReference>
<keyword evidence="4" id="KW-1185">Reference proteome</keyword>
<comment type="caution">
    <text evidence="3">The sequence shown here is derived from an EMBL/GenBank/DDBJ whole genome shotgun (WGS) entry which is preliminary data.</text>
</comment>
<protein>
    <recommendedName>
        <fullName evidence="2">Sulfotransferase domain-containing protein</fullName>
    </recommendedName>
</protein>
<dbReference type="PANTHER" id="PTHR33053">
    <property type="entry name" value="PROTEIN, PUTATIVE-RELATED"/>
    <property type="match status" value="1"/>
</dbReference>
<dbReference type="InterPro" id="IPR027417">
    <property type="entry name" value="P-loop_NTPase"/>
</dbReference>
<dbReference type="EMBL" id="VSWD01000002">
    <property type="protein sequence ID" value="KAK3107380.1"/>
    <property type="molecule type" value="Genomic_DNA"/>
</dbReference>
<evidence type="ECO:0000313" key="3">
    <source>
        <dbReference type="EMBL" id="KAK3107380.1"/>
    </source>
</evidence>
<dbReference type="GO" id="GO:0008146">
    <property type="term" value="F:sulfotransferase activity"/>
    <property type="evidence" value="ECO:0007669"/>
    <property type="project" value="InterPro"/>
</dbReference>
<dbReference type="AlphaFoldDB" id="A0AA88YW44"/>
<dbReference type="Gene3D" id="3.40.50.300">
    <property type="entry name" value="P-loop containing nucleotide triphosphate hydrolases"/>
    <property type="match status" value="1"/>
</dbReference>
<feature type="domain" description="Sulfotransferase" evidence="2">
    <location>
        <begin position="872"/>
        <end position="1168"/>
    </location>
</feature>
<feature type="region of interest" description="Disordered" evidence="1">
    <location>
        <begin position="757"/>
        <end position="779"/>
    </location>
</feature>
<dbReference type="Pfam" id="PF00685">
    <property type="entry name" value="Sulfotransfer_1"/>
    <property type="match status" value="1"/>
</dbReference>
<sequence length="1194" mass="138195">MAYLKRWRKINAEVSTMANESSDEESSNDMHVQPTISNDASTSNATSRQLPTSHSHDFDSSTSSSSEHLASNFMDTDNDGDAISDTDSVSSFESDDNEDICGRELSEDLAEWATRNKCSRSALNELLDIFRKQGHRLPKDARTLLKTPRLIETENKCGGEYIYFGIESGLLKLFSQNEAYFSNVTEMALSFNIDGVPLFKSTNMQLWPILCKLPKFNPFIVALFCGTAKPTQTDGYLYDTLQELSNLIGNGVTFQDRVISISVHSFICDAPARAFLKCVKGHTAYNSCERCTIKGEWKEGRIVFHCNSMPPKRDEQRFNNFQYPEHQVRLSPLITSGISCIKLFALDYMHLVCLGVCKRLLTFLKQGPRDCRLSNQQITTLSQGLLDLKGKMPREFARQPRPLTELDRWKATEFRQFILYTGPIVLKSVVSENIYEHFLTLTVAMSILLDSNDFTRNSYLQYARELLFYFVKESKNVYTDIFASYNVHSLIHLADDAEYFNSSLNNVSAFPFENYLHQLKKSVKKAQNPIAQLTKRIIEMENSKCKQSWKDTSLYISSRKKECCFQMKNGKFAFVKRKILDEDGKFECSVFSQHQLENFFTMPCESKLVDIGILKDGRPCQTKVIHRSEFARKVMSKGLWCRAVWQEGDEEMEEVIPSSWIKQTSVMWPSGGGAVRAIKSRKEPSVDWLKFQLIKIKFQSDDKKECENFNETTALEDSSDSEDEHTIREKRLKKKKSFPDFIVEMFGSSLLHQSLGSLEEQNTRRRKDEKSADISNSKYMQRRSVLNKMNMLKVKRIVHTHVTLKDNKELMHGGNIKHKTQLSKTKFQSNNRELTIDVRKTGQTLQRKSDVGQMVKILKSNEDLDNKQKTLVILMAYLRTGSSFTGDIVQQDSSVFYVFEPFHHTEKMINEGVVEVRLVNDKTIILRNNSFENRSSDIIDAYMRCNFSTIDAGSLLTRFMEYGIKTKQYFECFKSRTLQTRNNVEAFKWCVRRLEESCRKSDVIVLKTVRLRANSVEKLMKKYKNVKLVHLIRDPRGQIFSIDKFGNTTYFNGVFAKKTCTRMSEDYNVTERIRRIHPGKFLRVFYEDLAEQPQTVSAAMYEFLNLNYSESVKRHVHNITNSSEEVVTCEICTNRKNSSDHVMAWRRGFSFDDVRVIDKQCVEAYKQYGYFMVKNKEELGDFRYPVFTRRNYDL</sequence>
<organism evidence="3 4">
    <name type="scientific">Pinctada imbricata</name>
    <name type="common">Atlantic pearl-oyster</name>
    <name type="synonym">Pinctada martensii</name>
    <dbReference type="NCBI Taxonomy" id="66713"/>
    <lineage>
        <taxon>Eukaryota</taxon>
        <taxon>Metazoa</taxon>
        <taxon>Spiralia</taxon>
        <taxon>Lophotrochozoa</taxon>
        <taxon>Mollusca</taxon>
        <taxon>Bivalvia</taxon>
        <taxon>Autobranchia</taxon>
        <taxon>Pteriomorphia</taxon>
        <taxon>Pterioida</taxon>
        <taxon>Pterioidea</taxon>
        <taxon>Pteriidae</taxon>
        <taxon>Pinctada</taxon>
    </lineage>
</organism>
<gene>
    <name evidence="3" type="ORF">FSP39_013310</name>
</gene>
<accession>A0AA88YW44</accession>
<dbReference type="InterPro" id="IPR000863">
    <property type="entry name" value="Sulfotransferase_dom"/>
</dbReference>
<feature type="region of interest" description="Disordered" evidence="1">
    <location>
        <begin position="17"/>
        <end position="98"/>
    </location>
</feature>
<feature type="compositionally biased region" description="Polar residues" evidence="1">
    <location>
        <begin position="34"/>
        <end position="51"/>
    </location>
</feature>
<dbReference type="SUPFAM" id="SSF52540">
    <property type="entry name" value="P-loop containing nucleoside triphosphate hydrolases"/>
    <property type="match status" value="1"/>
</dbReference>
<evidence type="ECO:0000256" key="1">
    <source>
        <dbReference type="SAM" id="MobiDB-lite"/>
    </source>
</evidence>
<evidence type="ECO:0000313" key="4">
    <source>
        <dbReference type="Proteomes" id="UP001186944"/>
    </source>
</evidence>